<dbReference type="FunFam" id="2.60.40.1180:FF:000008">
    <property type="entry name" value="Alpha-galactosidase"/>
    <property type="match status" value="1"/>
</dbReference>
<comment type="similarity">
    <text evidence="1 6">Belongs to the glycosyl hydrolase 27 family.</text>
</comment>
<dbReference type="PRINTS" id="PR00740">
    <property type="entry name" value="GLHYDRLASE27"/>
</dbReference>
<evidence type="ECO:0000256" key="3">
    <source>
        <dbReference type="ARBA" id="ARBA00022801"/>
    </source>
</evidence>
<dbReference type="Pfam" id="PF16499">
    <property type="entry name" value="Melibiase_2"/>
    <property type="match status" value="2"/>
</dbReference>
<dbReference type="InterPro" id="IPR008979">
    <property type="entry name" value="Galactose-bd-like_sf"/>
</dbReference>
<dbReference type="GO" id="GO:0005975">
    <property type="term" value="P:carbohydrate metabolic process"/>
    <property type="evidence" value="ECO:0007669"/>
    <property type="project" value="InterPro"/>
</dbReference>
<accession>A0A8J4A7I4</accession>
<feature type="chain" id="PRO_5044692515" description="Alpha-galactosidase" evidence="7">
    <location>
        <begin position="46"/>
        <end position="554"/>
    </location>
</feature>
<dbReference type="RefSeq" id="WP_207122382.1">
    <property type="nucleotide sequence ID" value="NZ_BOPO01000001.1"/>
</dbReference>
<gene>
    <name evidence="9" type="ORF">NUM_00100</name>
    <name evidence="10" type="ORF">NUM_58020</name>
</gene>
<evidence type="ECO:0000256" key="1">
    <source>
        <dbReference type="ARBA" id="ARBA00009743"/>
    </source>
</evidence>
<dbReference type="EMBL" id="BOPO01000001">
    <property type="protein sequence ID" value="GIL24755.1"/>
    <property type="molecule type" value="Genomic_DNA"/>
</dbReference>
<dbReference type="Gene3D" id="2.60.40.1180">
    <property type="entry name" value="Golgi alpha-mannosidase II"/>
    <property type="match status" value="1"/>
</dbReference>
<dbReference type="AlphaFoldDB" id="A0A8J4A7I4"/>
<dbReference type="GO" id="GO:0030246">
    <property type="term" value="F:carbohydrate binding"/>
    <property type="evidence" value="ECO:0007669"/>
    <property type="project" value="InterPro"/>
</dbReference>
<evidence type="ECO:0000259" key="8">
    <source>
        <dbReference type="Pfam" id="PF17801"/>
    </source>
</evidence>
<keyword evidence="3 6" id="KW-0378">Hydrolase</keyword>
<dbReference type="Gene3D" id="3.20.20.70">
    <property type="entry name" value="Aldolase class I"/>
    <property type="match status" value="2"/>
</dbReference>
<protein>
    <recommendedName>
        <fullName evidence="6">Alpha-galactosidase</fullName>
        <ecNumber evidence="6">3.2.1.22</ecNumber>
    </recommendedName>
    <alternativeName>
        <fullName evidence="6">Melibiase</fullName>
    </alternativeName>
</protein>
<dbReference type="InterPro" id="IPR013780">
    <property type="entry name" value="Glyco_hydro_b"/>
</dbReference>
<keyword evidence="5 6" id="KW-0326">Glycosidase</keyword>
<reference evidence="11" key="1">
    <citation type="journal article" date="2021" name="Int. J. Syst. Evol. Microbiol.">
        <title>Actinocatenispora comari sp. nov., an endophytic actinomycete isolated from aerial parts of Comarum salesowianum.</title>
        <authorList>
            <person name="Oyunbileg N."/>
            <person name="Iizaka Y."/>
            <person name="Hamada M."/>
            <person name="Davaapurev B.O."/>
            <person name="Fukumoto A."/>
            <person name="Tsetseg B."/>
            <person name="Kato F."/>
            <person name="Tamura T."/>
            <person name="Batkhuu J."/>
            <person name="Anzai Y."/>
        </authorList>
    </citation>
    <scope>NUCLEOTIDE SEQUENCE [LARGE SCALE GENOMIC DNA]</scope>
    <source>
        <strain evidence="11">NUM-2625</strain>
    </source>
</reference>
<dbReference type="Proteomes" id="UP000614996">
    <property type="component" value="Unassembled WGS sequence"/>
</dbReference>
<keyword evidence="4 6" id="KW-1015">Disulfide bond</keyword>
<dbReference type="SUPFAM" id="SSF51011">
    <property type="entry name" value="Glycosyl hydrolase domain"/>
    <property type="match status" value="1"/>
</dbReference>
<dbReference type="EMBL" id="BOPO01000124">
    <property type="protein sequence ID" value="GIL30548.1"/>
    <property type="molecule type" value="Genomic_DNA"/>
</dbReference>
<dbReference type="CDD" id="cd14792">
    <property type="entry name" value="GH27"/>
    <property type="match status" value="1"/>
</dbReference>
<reference evidence="9" key="2">
    <citation type="submission" date="2021-02" db="EMBL/GenBank/DDBJ databases">
        <title>Whole genome shotgun sequence of Actinocatenispora sp. strain NUM-2625.</title>
        <authorList>
            <person name="Oyunbileg N."/>
            <person name="Iizaka Y."/>
            <person name="Davaapurev BO."/>
            <person name="Fukumoto A."/>
            <person name="Batkhuu J."/>
            <person name="Anzai Y."/>
        </authorList>
    </citation>
    <scope>NUCLEOTIDE SEQUENCE</scope>
    <source>
        <strain evidence="9">NUM-2625</strain>
    </source>
</reference>
<proteinExistence type="inferred from homology"/>
<dbReference type="InterPro" id="IPR041233">
    <property type="entry name" value="Melibiase_C"/>
</dbReference>
<evidence type="ECO:0000313" key="10">
    <source>
        <dbReference type="EMBL" id="GIL30548.1"/>
    </source>
</evidence>
<keyword evidence="2 7" id="KW-0732">Signal</keyword>
<dbReference type="GO" id="GO:0004557">
    <property type="term" value="F:alpha-galactosidase activity"/>
    <property type="evidence" value="ECO:0007669"/>
    <property type="project" value="UniProtKB-EC"/>
</dbReference>
<dbReference type="InterPro" id="IPR013785">
    <property type="entry name" value="Aldolase_TIM"/>
</dbReference>
<name>A0A8J4A7I4_9ACTN</name>
<sequence length="554" mass="59174">MDTSTPVPALPDRPRARLRRLLAAASAAVAVATALTAAATTPAAALDNDLAATPPMGWNSWNTFGCAIDEDLIESTADHLVSSGLAAKGYRYVNIDDCWQAPQRDQAGRLQADPTRFPSGIKALADHVHAQGLKLGIYSTAGTGTCQRLPGSLGHEDLDARTFASWGVDYLKYDHCFTEKSALPDVDRITLTGGDQTSSYEGEAAQPSGTAKTVSCPTCSGGARVTGLGAAKGALDFSVDVPTAGTYRLGIDYLYGADPRTSYYPTGYVTVNGQRAGDRIRFDPSPSAQQTASYRMDVTLAAGGNTIRLDNPLTDLKVKQDNFARMRDALAATGRPIVYSINANTQDGTSFADIANLWRTTQDIKPLWHSTSWYRGVDDIIEQNGRLGSATGPGHWNDPDMLEVGVRLDGFPGLTPDEERTHFSMWAMMAAPLIAGADVRTMSADTAEVLGNSAVIAVDQDRLGQAGTLVASSGDTEVWVRVLHNGDRAVVLRNRGTTTRQVTATPAQLGVTADNRYLVRDLWADTARTHVPAELSAAVPAHGVAMYRIHRLGR</sequence>
<feature type="signal peptide" evidence="7">
    <location>
        <begin position="1"/>
        <end position="45"/>
    </location>
</feature>
<comment type="catalytic activity">
    <reaction evidence="6">
        <text>Hydrolysis of terminal, non-reducing alpha-D-galactose residues in alpha-D-galactosides, including galactose oligosaccharides, galactomannans and galactolipids.</text>
        <dbReference type="EC" id="3.2.1.22"/>
    </reaction>
</comment>
<dbReference type="InterPro" id="IPR000111">
    <property type="entry name" value="Glyco_hydro_27/36_CS"/>
</dbReference>
<dbReference type="PANTHER" id="PTHR11452:SF75">
    <property type="entry name" value="ALPHA-GALACTOSIDASE MEL1"/>
    <property type="match status" value="1"/>
</dbReference>
<evidence type="ECO:0000256" key="7">
    <source>
        <dbReference type="SAM" id="SignalP"/>
    </source>
</evidence>
<evidence type="ECO:0000313" key="9">
    <source>
        <dbReference type="EMBL" id="GIL24755.1"/>
    </source>
</evidence>
<evidence type="ECO:0000256" key="5">
    <source>
        <dbReference type="ARBA" id="ARBA00023295"/>
    </source>
</evidence>
<dbReference type="InterPro" id="IPR002241">
    <property type="entry name" value="Glyco_hydro_27"/>
</dbReference>
<organism evidence="9 11">
    <name type="scientific">Actinocatenispora comari</name>
    <dbReference type="NCBI Taxonomy" id="2807577"/>
    <lineage>
        <taxon>Bacteria</taxon>
        <taxon>Bacillati</taxon>
        <taxon>Actinomycetota</taxon>
        <taxon>Actinomycetes</taxon>
        <taxon>Micromonosporales</taxon>
        <taxon>Micromonosporaceae</taxon>
        <taxon>Actinocatenispora</taxon>
    </lineage>
</organism>
<dbReference type="InterPro" id="IPR017853">
    <property type="entry name" value="GH"/>
</dbReference>
<dbReference type="SUPFAM" id="SSF51445">
    <property type="entry name" value="(Trans)glycosidases"/>
    <property type="match status" value="2"/>
</dbReference>
<dbReference type="Pfam" id="PF17801">
    <property type="entry name" value="Melibiase_C"/>
    <property type="match status" value="1"/>
</dbReference>
<evidence type="ECO:0000256" key="4">
    <source>
        <dbReference type="ARBA" id="ARBA00023157"/>
    </source>
</evidence>
<evidence type="ECO:0000256" key="2">
    <source>
        <dbReference type="ARBA" id="ARBA00022729"/>
    </source>
</evidence>
<dbReference type="PROSITE" id="PS00512">
    <property type="entry name" value="ALPHA_GALACTOSIDASE"/>
    <property type="match status" value="1"/>
</dbReference>
<feature type="domain" description="Alpha galactosidase C-terminal" evidence="8">
    <location>
        <begin position="474"/>
        <end position="549"/>
    </location>
</feature>
<dbReference type="SUPFAM" id="SSF49785">
    <property type="entry name" value="Galactose-binding domain-like"/>
    <property type="match status" value="1"/>
</dbReference>
<keyword evidence="11" id="KW-1185">Reference proteome</keyword>
<comment type="caution">
    <text evidence="9">The sequence shown here is derived from an EMBL/GenBank/DDBJ whole genome shotgun (WGS) entry which is preliminary data.</text>
</comment>
<dbReference type="PANTHER" id="PTHR11452">
    <property type="entry name" value="ALPHA-GALACTOSIDASE/ALPHA-N-ACETYLGALACTOSAMINIDASE"/>
    <property type="match status" value="1"/>
</dbReference>
<evidence type="ECO:0000313" key="11">
    <source>
        <dbReference type="Proteomes" id="UP000614996"/>
    </source>
</evidence>
<dbReference type="EC" id="3.2.1.22" evidence="6"/>
<evidence type="ECO:0000256" key="6">
    <source>
        <dbReference type="RuleBase" id="RU361168"/>
    </source>
</evidence>